<evidence type="ECO:0000256" key="2">
    <source>
        <dbReference type="ARBA" id="ARBA00022603"/>
    </source>
</evidence>
<dbReference type="AlphaFoldDB" id="A0A167DZR7"/>
<reference evidence="5 6" key="1">
    <citation type="submission" date="2016-02" db="EMBL/GenBank/DDBJ databases">
        <title>Complete genome sequence and transcriptome regulation of the pentose utilising yeast Sugiyamaella lignohabitans.</title>
        <authorList>
            <person name="Bellasio M."/>
            <person name="Peymann A."/>
            <person name="Valli M."/>
            <person name="Sipitzky M."/>
            <person name="Graf A."/>
            <person name="Sauer M."/>
            <person name="Marx H."/>
            <person name="Mattanovich D."/>
        </authorList>
    </citation>
    <scope>NUCLEOTIDE SEQUENCE [LARGE SCALE GENOMIC DNA]</scope>
    <source>
        <strain evidence="5 6">CBS 10342</strain>
    </source>
</reference>
<evidence type="ECO:0000259" key="4">
    <source>
        <dbReference type="Pfam" id="PF08241"/>
    </source>
</evidence>
<dbReference type="SUPFAM" id="SSF53335">
    <property type="entry name" value="S-adenosyl-L-methionine-dependent methyltransferases"/>
    <property type="match status" value="1"/>
</dbReference>
<dbReference type="RefSeq" id="XP_018735956.1">
    <property type="nucleotide sequence ID" value="XM_018878677.1"/>
</dbReference>
<evidence type="ECO:0000256" key="3">
    <source>
        <dbReference type="ARBA" id="ARBA00022679"/>
    </source>
</evidence>
<dbReference type="PANTHER" id="PTHR44942">
    <property type="entry name" value="METHYLTRANSF_11 DOMAIN-CONTAINING PROTEIN"/>
    <property type="match status" value="1"/>
</dbReference>
<dbReference type="PANTHER" id="PTHR44942:SF4">
    <property type="entry name" value="METHYLTRANSFERASE TYPE 11 DOMAIN-CONTAINING PROTEIN"/>
    <property type="match status" value="1"/>
</dbReference>
<dbReference type="GeneID" id="30033611"/>
<dbReference type="Gene3D" id="3.40.50.150">
    <property type="entry name" value="Vaccinia Virus protein VP39"/>
    <property type="match status" value="1"/>
</dbReference>
<dbReference type="Proteomes" id="UP000189580">
    <property type="component" value="Chromosome a"/>
</dbReference>
<evidence type="ECO:0000313" key="6">
    <source>
        <dbReference type="Proteomes" id="UP000189580"/>
    </source>
</evidence>
<dbReference type="GO" id="GO:0008757">
    <property type="term" value="F:S-adenosylmethionine-dependent methyltransferase activity"/>
    <property type="evidence" value="ECO:0007669"/>
    <property type="project" value="InterPro"/>
</dbReference>
<feature type="domain" description="Methyltransferase type 11" evidence="4">
    <location>
        <begin position="58"/>
        <end position="145"/>
    </location>
</feature>
<protein>
    <submittedName>
        <fullName evidence="5">Crg1p</fullName>
    </submittedName>
</protein>
<keyword evidence="3" id="KW-0808">Transferase</keyword>
<sequence>MSSTSSPAANPRQVNSVSLNSFNQNHLLYDQVRPGYIPEAVETFLQKLHITTGSKVVELAAGTGKFTASIADSGFDIIAVEPSPGMLKSFKKKFPQIPTIEASSYDIPLESESIDAVIVAQGFHWFANDESVKEIARILRPDGRLGLIWNYDDLEALDKNSVQRSIADYIHSFDLDVPQYRRKEWIPVLLNQPYFYVPYKEEHFNFKKRVPNDKDFFWKYWESRSYITALSEEKRSEVQQEVYKLFNRNLKPEDINEDGTLTFRAGVHLVWLTKK</sequence>
<keyword evidence="6" id="KW-1185">Reference proteome</keyword>
<dbReference type="GO" id="GO:0032259">
    <property type="term" value="P:methylation"/>
    <property type="evidence" value="ECO:0007669"/>
    <property type="project" value="UniProtKB-KW"/>
</dbReference>
<evidence type="ECO:0000256" key="1">
    <source>
        <dbReference type="ARBA" id="ARBA00008361"/>
    </source>
</evidence>
<dbReference type="InterPro" id="IPR029063">
    <property type="entry name" value="SAM-dependent_MTases_sf"/>
</dbReference>
<dbReference type="EMBL" id="CP014501">
    <property type="protein sequence ID" value="ANB13479.1"/>
    <property type="molecule type" value="Genomic_DNA"/>
</dbReference>
<dbReference type="Pfam" id="PF08241">
    <property type="entry name" value="Methyltransf_11"/>
    <property type="match status" value="1"/>
</dbReference>
<dbReference type="CDD" id="cd02440">
    <property type="entry name" value="AdoMet_MTases"/>
    <property type="match status" value="1"/>
</dbReference>
<accession>A0A167DZR7</accession>
<comment type="similarity">
    <text evidence="1">Belongs to the methyltransferase superfamily.</text>
</comment>
<dbReference type="InterPro" id="IPR051052">
    <property type="entry name" value="Diverse_substrate_MTase"/>
</dbReference>
<keyword evidence="2" id="KW-0489">Methyltransferase</keyword>
<evidence type="ECO:0000313" key="5">
    <source>
        <dbReference type="EMBL" id="ANB13479.1"/>
    </source>
</evidence>
<proteinExistence type="inferred from homology"/>
<organism evidence="5 6">
    <name type="scientific">Sugiyamaella lignohabitans</name>
    <dbReference type="NCBI Taxonomy" id="796027"/>
    <lineage>
        <taxon>Eukaryota</taxon>
        <taxon>Fungi</taxon>
        <taxon>Dikarya</taxon>
        <taxon>Ascomycota</taxon>
        <taxon>Saccharomycotina</taxon>
        <taxon>Dipodascomycetes</taxon>
        <taxon>Dipodascales</taxon>
        <taxon>Trichomonascaceae</taxon>
        <taxon>Sugiyamaella</taxon>
    </lineage>
</organism>
<gene>
    <name evidence="5" type="primary">CRG1</name>
    <name evidence="5" type="ORF">AWJ20_1772</name>
</gene>
<dbReference type="OrthoDB" id="10027013at2759"/>
<dbReference type="InterPro" id="IPR013216">
    <property type="entry name" value="Methyltransf_11"/>
</dbReference>
<dbReference type="KEGG" id="slb:AWJ20_1772"/>
<name>A0A167DZR7_9ASCO</name>